<dbReference type="Gene3D" id="3.40.47.10">
    <property type="match status" value="1"/>
</dbReference>
<dbReference type="InterPro" id="IPR000794">
    <property type="entry name" value="Beta-ketoacyl_synthase"/>
</dbReference>
<dbReference type="PANTHER" id="PTHR11712:SF336">
    <property type="entry name" value="3-OXOACYL-[ACYL-CARRIER-PROTEIN] SYNTHASE, MITOCHONDRIAL"/>
    <property type="match status" value="1"/>
</dbReference>
<dbReference type="InterPro" id="IPR014031">
    <property type="entry name" value="Ketoacyl_synth_C"/>
</dbReference>
<dbReference type="SUPFAM" id="SSF53901">
    <property type="entry name" value="Thiolase-like"/>
    <property type="match status" value="2"/>
</dbReference>
<sequence length="375" mass="38492">MINGVFMSISIIYGEALTSLGYGRALFDKLVAGESGLKKADSVFDNLPNPELAGMVGTIEGVVGEERIPQILDNAFHTILPSIAFSSDLVVGGCSFGDLAGPDAANPHAALVKAMKKVWPSTIPPTTLVSSACSSGTDAIIVAAQAISSGLADIVTVIGFDSLGAGKLIQHIALGTQSADRARPFDGARSGTSFGEACGVMVLANDNGMERLKAQRIGRIANFGLSSDAYDIAAPHPEGIHAGNAIRMATKGLNLDELGYINSHGSGTNLNDQAEAAALRLVFGDFLDQAIVGGTKGALGHSLGATGVVEAIITLQAMNNSVYPPTAGLLKLDQQIAVPILQQSCVRGSTHKFGLTATFGFGGVNSALLIEASQC</sequence>
<proteinExistence type="inferred from homology"/>
<dbReference type="GO" id="GO:0004315">
    <property type="term" value="F:3-oxoacyl-[acyl-carrier-protein] synthase activity"/>
    <property type="evidence" value="ECO:0007669"/>
    <property type="project" value="TreeGrafter"/>
</dbReference>
<evidence type="ECO:0000256" key="3">
    <source>
        <dbReference type="ARBA" id="ARBA00022679"/>
    </source>
</evidence>
<evidence type="ECO:0000313" key="7">
    <source>
        <dbReference type="Proteomes" id="UP000238045"/>
    </source>
</evidence>
<comment type="similarity">
    <text evidence="2 4">Belongs to the thiolase-like superfamily. Beta-ketoacyl-ACP synthases family.</text>
</comment>
<organism evidence="6 7">
    <name type="scientific">Pseudomonas poae</name>
    <dbReference type="NCBI Taxonomy" id="200451"/>
    <lineage>
        <taxon>Bacteria</taxon>
        <taxon>Pseudomonadati</taxon>
        <taxon>Pseudomonadota</taxon>
        <taxon>Gammaproteobacteria</taxon>
        <taxon>Pseudomonadales</taxon>
        <taxon>Pseudomonadaceae</taxon>
        <taxon>Pseudomonas</taxon>
    </lineage>
</organism>
<evidence type="ECO:0000256" key="1">
    <source>
        <dbReference type="ARBA" id="ARBA00005194"/>
    </source>
</evidence>
<dbReference type="InterPro" id="IPR014030">
    <property type="entry name" value="Ketoacyl_synth_N"/>
</dbReference>
<dbReference type="PROSITE" id="PS52004">
    <property type="entry name" value="KS3_2"/>
    <property type="match status" value="1"/>
</dbReference>
<name>A0A2S9E9Z8_9PSED</name>
<dbReference type="GO" id="GO:0006633">
    <property type="term" value="P:fatty acid biosynthetic process"/>
    <property type="evidence" value="ECO:0007669"/>
    <property type="project" value="TreeGrafter"/>
</dbReference>
<dbReference type="InterPro" id="IPR020841">
    <property type="entry name" value="PKS_Beta-ketoAc_synthase_dom"/>
</dbReference>
<dbReference type="PANTHER" id="PTHR11712">
    <property type="entry name" value="POLYKETIDE SYNTHASE-RELATED"/>
    <property type="match status" value="1"/>
</dbReference>
<dbReference type="Pfam" id="PF02801">
    <property type="entry name" value="Ketoacyl-synt_C"/>
    <property type="match status" value="1"/>
</dbReference>
<comment type="pathway">
    <text evidence="1">Lipid metabolism; fatty acid biosynthesis.</text>
</comment>
<dbReference type="Pfam" id="PF00109">
    <property type="entry name" value="ketoacyl-synt"/>
    <property type="match status" value="1"/>
</dbReference>
<evidence type="ECO:0000256" key="2">
    <source>
        <dbReference type="ARBA" id="ARBA00008467"/>
    </source>
</evidence>
<protein>
    <recommendedName>
        <fullName evidence="5">Ketosynthase family 3 (KS3) domain-containing protein</fullName>
    </recommendedName>
</protein>
<evidence type="ECO:0000259" key="5">
    <source>
        <dbReference type="PROSITE" id="PS52004"/>
    </source>
</evidence>
<reference evidence="6 7" key="1">
    <citation type="submission" date="2017-09" db="EMBL/GenBank/DDBJ databases">
        <title>Genomic, metabolic, and phenotypic characteristics of bacterial isolates from the natural microbiome of the model nematode Caenorhabditis elegans.</title>
        <authorList>
            <person name="Zimmermann J."/>
            <person name="Obeng N."/>
            <person name="Yang W."/>
            <person name="Obeng O."/>
            <person name="Kissoyan K."/>
            <person name="Pees B."/>
            <person name="Dirksen P."/>
            <person name="Hoppner M."/>
            <person name="Franke A."/>
            <person name="Rosenstiel P."/>
            <person name="Leippe M."/>
            <person name="Dierking K."/>
            <person name="Kaleta C."/>
            <person name="Schulenburg H."/>
        </authorList>
    </citation>
    <scope>NUCLEOTIDE SEQUENCE [LARGE SCALE GENOMIC DNA]</scope>
    <source>
        <strain evidence="6 7">MYb117</strain>
    </source>
</reference>
<dbReference type="InterPro" id="IPR016039">
    <property type="entry name" value="Thiolase-like"/>
</dbReference>
<dbReference type="SMART" id="SM00825">
    <property type="entry name" value="PKS_KS"/>
    <property type="match status" value="1"/>
</dbReference>
<evidence type="ECO:0000256" key="4">
    <source>
        <dbReference type="RuleBase" id="RU003694"/>
    </source>
</evidence>
<dbReference type="Proteomes" id="UP000238045">
    <property type="component" value="Unassembled WGS sequence"/>
</dbReference>
<keyword evidence="3 4" id="KW-0808">Transferase</keyword>
<comment type="caution">
    <text evidence="6">The sequence shown here is derived from an EMBL/GenBank/DDBJ whole genome shotgun (WGS) entry which is preliminary data.</text>
</comment>
<accession>A0A2S9E9Z8</accession>
<keyword evidence="7" id="KW-1185">Reference proteome</keyword>
<gene>
    <name evidence="6" type="ORF">CQZ99_24510</name>
</gene>
<evidence type="ECO:0000313" key="6">
    <source>
        <dbReference type="EMBL" id="PRC11710.1"/>
    </source>
</evidence>
<dbReference type="EMBL" id="PCQL01000037">
    <property type="protein sequence ID" value="PRC11710.1"/>
    <property type="molecule type" value="Genomic_DNA"/>
</dbReference>
<feature type="domain" description="Ketosynthase family 3 (KS3)" evidence="5">
    <location>
        <begin position="1"/>
        <end position="372"/>
    </location>
</feature>
<dbReference type="AlphaFoldDB" id="A0A2S9E9Z8"/>